<dbReference type="SUPFAM" id="SSF56112">
    <property type="entry name" value="Protein kinase-like (PK-like)"/>
    <property type="match status" value="1"/>
</dbReference>
<dbReference type="RefSeq" id="WP_354644081.1">
    <property type="nucleotide sequence ID" value="NZ_CP159872.1"/>
</dbReference>
<evidence type="ECO:0000313" key="1">
    <source>
        <dbReference type="EMBL" id="XCM83146.1"/>
    </source>
</evidence>
<proteinExistence type="predicted"/>
<gene>
    <name evidence="1" type="ORF">ABWK59_31605</name>
</gene>
<evidence type="ECO:0008006" key="2">
    <source>
        <dbReference type="Google" id="ProtNLM"/>
    </source>
</evidence>
<dbReference type="KEGG" id="kcm:ABWK59_31605"/>
<reference evidence="1" key="1">
    <citation type="submission" date="2024-06" db="EMBL/GenBank/DDBJ databases">
        <title>The genome sequences of Kitasatospora sp. strain HUAS MG31.</title>
        <authorList>
            <person name="Mo P."/>
        </authorList>
    </citation>
    <scope>NUCLEOTIDE SEQUENCE</scope>
    <source>
        <strain evidence="1">HUAS MG31</strain>
    </source>
</reference>
<name>A0AAU8K530_9ACTN</name>
<organism evidence="1">
    <name type="scientific">Kitasatospora camelliae</name>
    <dbReference type="NCBI Taxonomy" id="3156397"/>
    <lineage>
        <taxon>Bacteria</taxon>
        <taxon>Bacillati</taxon>
        <taxon>Actinomycetota</taxon>
        <taxon>Actinomycetes</taxon>
        <taxon>Kitasatosporales</taxon>
        <taxon>Streptomycetaceae</taxon>
        <taxon>Kitasatospora</taxon>
    </lineage>
</organism>
<dbReference type="InterPro" id="IPR011009">
    <property type="entry name" value="Kinase-like_dom_sf"/>
</dbReference>
<accession>A0AAU8K530</accession>
<dbReference type="EMBL" id="CP159872">
    <property type="protein sequence ID" value="XCM83146.1"/>
    <property type="molecule type" value="Genomic_DNA"/>
</dbReference>
<protein>
    <recommendedName>
        <fullName evidence="2">Phosphotransferase family enzyme</fullName>
    </recommendedName>
</protein>
<sequence>MDETLRTAGDLLGTRLHDPVDLGGSPRSTVLRCRTDEGGTVVVKAFEPEPDSLRGFGAEAAGLALGLAGPRLLGVAPDAARPLLVMADLGTAPTLADLLLGDDPKAAVDALLAWSRGLGRLAAGSVGHREEFVRATERYAGGRPLWSEERWVEKATEQLWPVLARLGVDAPPGLAGELAEIAGITDDPYQGFTPGDTCPDNNLITPQGLELIDFETCGYQSVFLTAAYCRMPFSTCWCVFELPEQLAQEIEDTYRAEVTGVFPALAEDAVWEAGVRRAVAAWTVNATTRLTNYPPEQAMHRSRRPVASAGQVLAHRWRTAEAVTGVEFPAYAETMRRLLEKVASGWDLPRLPGYPALS</sequence>
<dbReference type="AlphaFoldDB" id="A0AAU8K530"/>